<feature type="compositionally biased region" description="Pro residues" evidence="7">
    <location>
        <begin position="1151"/>
        <end position="1169"/>
    </location>
</feature>
<organism evidence="9">
    <name type="scientific">Ixodes ricinus</name>
    <name type="common">Common tick</name>
    <name type="synonym">Acarus ricinus</name>
    <dbReference type="NCBI Taxonomy" id="34613"/>
    <lineage>
        <taxon>Eukaryota</taxon>
        <taxon>Metazoa</taxon>
        <taxon>Ecdysozoa</taxon>
        <taxon>Arthropoda</taxon>
        <taxon>Chelicerata</taxon>
        <taxon>Arachnida</taxon>
        <taxon>Acari</taxon>
        <taxon>Parasitiformes</taxon>
        <taxon>Ixodida</taxon>
        <taxon>Ixodoidea</taxon>
        <taxon>Ixodidae</taxon>
        <taxon>Ixodinae</taxon>
        <taxon>Ixodes</taxon>
    </lineage>
</organism>
<dbReference type="Pfam" id="PF22600">
    <property type="entry name" value="MTPAP-like_central"/>
    <property type="match status" value="2"/>
</dbReference>
<keyword evidence="5" id="KW-0460">Magnesium</keyword>
<feature type="compositionally biased region" description="Low complexity" evidence="7">
    <location>
        <begin position="979"/>
        <end position="992"/>
    </location>
</feature>
<keyword evidence="6" id="KW-0863">Zinc-finger</keyword>
<proteinExistence type="evidence at transcript level"/>
<feature type="region of interest" description="Disordered" evidence="7">
    <location>
        <begin position="456"/>
        <end position="496"/>
    </location>
</feature>
<keyword evidence="3" id="KW-0808">Transferase</keyword>
<evidence type="ECO:0000256" key="2">
    <source>
        <dbReference type="ARBA" id="ARBA00001946"/>
    </source>
</evidence>
<feature type="compositionally biased region" description="Polar residues" evidence="7">
    <location>
        <begin position="1106"/>
        <end position="1116"/>
    </location>
</feature>
<feature type="region of interest" description="Disordered" evidence="7">
    <location>
        <begin position="1106"/>
        <end position="1241"/>
    </location>
</feature>
<dbReference type="GO" id="GO:0050265">
    <property type="term" value="F:RNA uridylyltransferase activity"/>
    <property type="evidence" value="ECO:0007669"/>
    <property type="project" value="TreeGrafter"/>
</dbReference>
<dbReference type="EMBL" id="GANP01007028">
    <property type="protein sequence ID" value="JAB77440.1"/>
    <property type="molecule type" value="mRNA"/>
</dbReference>
<evidence type="ECO:0000256" key="7">
    <source>
        <dbReference type="SAM" id="MobiDB-lite"/>
    </source>
</evidence>
<dbReference type="InterPro" id="IPR013087">
    <property type="entry name" value="Znf_C2H2_type"/>
</dbReference>
<dbReference type="GO" id="GO:0008270">
    <property type="term" value="F:zinc ion binding"/>
    <property type="evidence" value="ECO:0007669"/>
    <property type="project" value="UniProtKB-KW"/>
</dbReference>
<feature type="domain" description="CCHC-type" evidence="8">
    <location>
        <begin position="911"/>
        <end position="926"/>
    </location>
</feature>
<dbReference type="PROSITE" id="PS00028">
    <property type="entry name" value="ZINC_FINGER_C2H2_1"/>
    <property type="match status" value="1"/>
</dbReference>
<feature type="compositionally biased region" description="Low complexity" evidence="7">
    <location>
        <begin position="930"/>
        <end position="940"/>
    </location>
</feature>
<keyword evidence="6" id="KW-0862">Zinc</keyword>
<sequence>KRSKRFPRAIFYCHLCHRHFDDNWYVEKHLEQEQHQLRLSVSEMRMDVKNIPHPVKVQVKAIDSLLQSVSGYGLTKEKVELRRAFAEKLEASLRETLPDIKLTLHGSSVNGFGLYNSEVNLDLSSTGKTEVAELLVELSDKITQDEDNFSSPERDFLAKVPRFRFVDGPTDLKCEISLNNANSIKTSRLLADYASLDPRVQSLGVIFRYWGHVCKLDRQERGTLPPHAYPIMVIYFLQQCKPPVVPVLHELTGGSDSEPHLCLKDSEWKWKSTNNRSLGDLWCELLRFYAAEFRLEKHVVCIRRLKPVLISEKKWNKRYIAIEDPYSSKRNLARSIPSEEMNLFLKRALRESAIYFHEPQVTGAIDLIRPNVYAQPRCTDNSEFGSDSDSDQEESKPKVADKEPGGTKTTDDEEEEEDEDVDDASSCSSDAAPDTDEHDPDVPIADAVKVIANMTLNDEGGSEHGSKTPSAKPHKRKETSTTAGASEFVQPGPPMTQQNIDKLSRLSKEDFDYQFTLKTLSNGQEPPMICTFCMKKGHLQENCPDQILPQLVELPPMTRGHIMILNDVCLDVMRECSPRPHEEKDRNMLLHELESLIRELYSDARLTLYGSSCNGFGLARSDLDICLTFDSSKDGKELCHSKMIPELAKKLRAHPDLDRIVPITTAKVPIVKFYHRPSRLEGDISLYNTLAQHNTRLLKVYSDIDKRVRVLGYTLKHFAKTCDIGDASRGSLSSYAYILMVLYYLQQCKPPVIPVLQELYPEGEKKPELIIEGWNAWFFDDIDHLQSVWSEFGQNNESVGELWLGLLRFYTEVFDFRADVVCIRQRKRITRLQKSWTSRCIAIEDPFELDHNLGSGVSRKMNAFIMKALIKGRALFGTPFRKAPAAYDSYIGYFFDRRQLVDGQPPNDRGCRLCSKIGHRVKDCPRRRGANNNGNQNDRAQGGGTLLERSRDFASGRGRAPQDNWRQPQDGAYQSRPYQRQPPQQQQLQHQQHQQRKARPLQSHQGRNRGPEEPQHSATVESHLPGSPPPAQQLPSPAVAQAQLQRALQDMMRGGPYPPQWAPTGPPPFRGQAPTRPPPFPQGANGQPPPHPDVQALMYRMRYEQQQQEVARNQHAQWRHRPPGPPRHHMEPHWAVQPPNPSMNLASGPAGPSPGPNPGSCLPPSPMPNPAVDAPQQPGGFLLTRNAPGPQLPPQFHCGPPPRAPFTAAGHPVPLFPAYAPQSPSNWESTEQDKAAPRNDV</sequence>
<dbReference type="InterPro" id="IPR002058">
    <property type="entry name" value="PAP_assoc"/>
</dbReference>
<dbReference type="InterPro" id="IPR001878">
    <property type="entry name" value="Znf_CCHC"/>
</dbReference>
<evidence type="ECO:0000256" key="3">
    <source>
        <dbReference type="ARBA" id="ARBA00022679"/>
    </source>
</evidence>
<feature type="compositionally biased region" description="Low complexity" evidence="7">
    <location>
        <begin position="1033"/>
        <end position="1049"/>
    </location>
</feature>
<feature type="compositionally biased region" description="Pro residues" evidence="7">
    <location>
        <begin position="1056"/>
        <end position="1092"/>
    </location>
</feature>
<protein>
    <submittedName>
        <fullName evidence="9">Putative pre-mirna processing</fullName>
    </submittedName>
</protein>
<dbReference type="GO" id="GO:1990817">
    <property type="term" value="F:poly(A) RNA polymerase activity"/>
    <property type="evidence" value="ECO:0007669"/>
    <property type="project" value="UniProtKB-ARBA"/>
</dbReference>
<feature type="region of interest" description="Disordered" evidence="7">
    <location>
        <begin position="923"/>
        <end position="1094"/>
    </location>
</feature>
<keyword evidence="4" id="KW-0479">Metal-binding</keyword>
<dbReference type="GO" id="GO:0003676">
    <property type="term" value="F:nucleic acid binding"/>
    <property type="evidence" value="ECO:0007669"/>
    <property type="project" value="InterPro"/>
</dbReference>
<dbReference type="InterPro" id="IPR036875">
    <property type="entry name" value="Znf_CCHC_sf"/>
</dbReference>
<feature type="non-terminal residue" evidence="9">
    <location>
        <position position="1"/>
    </location>
</feature>
<dbReference type="Gene3D" id="3.30.460.10">
    <property type="entry name" value="Beta Polymerase, domain 2"/>
    <property type="match status" value="2"/>
</dbReference>
<name>V5H392_IXORI</name>
<dbReference type="SMART" id="SM00343">
    <property type="entry name" value="ZnF_C2HC"/>
    <property type="match status" value="2"/>
</dbReference>
<evidence type="ECO:0000256" key="4">
    <source>
        <dbReference type="ARBA" id="ARBA00022723"/>
    </source>
</evidence>
<feature type="compositionally biased region" description="Acidic residues" evidence="7">
    <location>
        <begin position="411"/>
        <end position="423"/>
    </location>
</feature>
<feature type="compositionally biased region" description="Basic and acidic residues" evidence="7">
    <location>
        <begin position="1231"/>
        <end position="1241"/>
    </location>
</feature>
<dbReference type="SUPFAM" id="SSF57756">
    <property type="entry name" value="Retrovirus zinc finger-like domains"/>
    <property type="match status" value="1"/>
</dbReference>
<dbReference type="AlphaFoldDB" id="V5H392"/>
<reference evidence="9" key="1">
    <citation type="journal article" date="2015" name="Sci. Rep.">
        <title>Tissue- and time-dependent transcription in Ixodes ricinus salivary glands and midguts when blood feeding on the vertebrate host.</title>
        <authorList>
            <person name="Kotsyfakis M."/>
            <person name="Schwarz A."/>
            <person name="Erhart J."/>
            <person name="Ribeiro J.M."/>
        </authorList>
    </citation>
    <scope>NUCLEOTIDE SEQUENCE</scope>
    <source>
        <tissue evidence="9">Salivary gland and midgut</tissue>
    </source>
</reference>
<dbReference type="InterPro" id="IPR054708">
    <property type="entry name" value="MTPAP-like_central"/>
</dbReference>
<evidence type="ECO:0000259" key="8">
    <source>
        <dbReference type="PROSITE" id="PS50158"/>
    </source>
</evidence>
<dbReference type="CDD" id="cd05402">
    <property type="entry name" value="NT_PAP_TUTase"/>
    <property type="match status" value="2"/>
</dbReference>
<dbReference type="PANTHER" id="PTHR12271:SF66">
    <property type="entry name" value="TERMINAL URIDYLYLTRANSFERASE TAILOR"/>
    <property type="match status" value="1"/>
</dbReference>
<comment type="cofactor">
    <cofactor evidence="2">
        <name>Mg(2+)</name>
        <dbReference type="ChEBI" id="CHEBI:18420"/>
    </cofactor>
</comment>
<evidence type="ECO:0000313" key="9">
    <source>
        <dbReference type="EMBL" id="JAB77440.1"/>
    </source>
</evidence>
<feature type="compositionally biased region" description="Basic and acidic residues" evidence="7">
    <location>
        <begin position="393"/>
        <end position="405"/>
    </location>
</feature>
<dbReference type="GO" id="GO:0031123">
    <property type="term" value="P:RNA 3'-end processing"/>
    <property type="evidence" value="ECO:0007669"/>
    <property type="project" value="TreeGrafter"/>
</dbReference>
<evidence type="ECO:0000256" key="1">
    <source>
        <dbReference type="ARBA" id="ARBA00001936"/>
    </source>
</evidence>
<comment type="cofactor">
    <cofactor evidence="1">
        <name>Mn(2+)</name>
        <dbReference type="ChEBI" id="CHEBI:29035"/>
    </cofactor>
</comment>
<dbReference type="SUPFAM" id="SSF81301">
    <property type="entry name" value="Nucleotidyltransferase"/>
    <property type="match status" value="2"/>
</dbReference>
<feature type="region of interest" description="Disordered" evidence="7">
    <location>
        <begin position="378"/>
        <end position="442"/>
    </location>
</feature>
<dbReference type="Pfam" id="PF03828">
    <property type="entry name" value="PAP_assoc"/>
    <property type="match status" value="2"/>
</dbReference>
<dbReference type="PANTHER" id="PTHR12271">
    <property type="entry name" value="POLY A POLYMERASE CID PAP -RELATED"/>
    <property type="match status" value="1"/>
</dbReference>
<evidence type="ECO:0000256" key="5">
    <source>
        <dbReference type="ARBA" id="ARBA00022842"/>
    </source>
</evidence>
<dbReference type="FunFam" id="1.10.1410.10:FF:000002">
    <property type="entry name" value="terminal uridylyltransferase 4 isoform X1"/>
    <property type="match status" value="1"/>
</dbReference>
<evidence type="ECO:0000256" key="6">
    <source>
        <dbReference type="PROSITE-ProRule" id="PRU00047"/>
    </source>
</evidence>
<accession>V5H392</accession>
<dbReference type="SUPFAM" id="SSF81631">
    <property type="entry name" value="PAP/OAS1 substrate-binding domain"/>
    <property type="match status" value="2"/>
</dbReference>
<dbReference type="Gene3D" id="1.10.1410.10">
    <property type="match status" value="2"/>
</dbReference>
<dbReference type="InterPro" id="IPR043519">
    <property type="entry name" value="NT_sf"/>
</dbReference>
<dbReference type="PROSITE" id="PS50158">
    <property type="entry name" value="ZF_CCHC"/>
    <property type="match status" value="1"/>
</dbReference>